<sequence length="129" mass="14497">MEHSEKPATVLAAGTPPQLALSHTRLLLSRFTTERRGSLLCLTSEQILGRRHSQLVNIANYLQLMYPDDSDMKLRDHRILWEVLVINGQLRFLARTAGALLPAQWCGSNVLFLIFVFLQANAGPEAVWS</sequence>
<comment type="caution">
    <text evidence="1">The sequence shown here is derived from an EMBL/GenBank/DDBJ whole genome shotgun (WGS) entry which is preliminary data.</text>
</comment>
<organism evidence="1 2">
    <name type="scientific">Bambusicola thoracicus</name>
    <name type="common">Chinese bamboo-partridge</name>
    <name type="synonym">Perdix thoracica</name>
    <dbReference type="NCBI Taxonomy" id="9083"/>
    <lineage>
        <taxon>Eukaryota</taxon>
        <taxon>Metazoa</taxon>
        <taxon>Chordata</taxon>
        <taxon>Craniata</taxon>
        <taxon>Vertebrata</taxon>
        <taxon>Euteleostomi</taxon>
        <taxon>Archelosauria</taxon>
        <taxon>Archosauria</taxon>
        <taxon>Dinosauria</taxon>
        <taxon>Saurischia</taxon>
        <taxon>Theropoda</taxon>
        <taxon>Coelurosauria</taxon>
        <taxon>Aves</taxon>
        <taxon>Neognathae</taxon>
        <taxon>Galloanserae</taxon>
        <taxon>Galliformes</taxon>
        <taxon>Phasianidae</taxon>
        <taxon>Perdicinae</taxon>
        <taxon>Bambusicola</taxon>
    </lineage>
</organism>
<accession>A0A2P4SQT1</accession>
<keyword evidence="2" id="KW-1185">Reference proteome</keyword>
<protein>
    <submittedName>
        <fullName evidence="1">Uncharacterized protein</fullName>
    </submittedName>
</protein>
<reference evidence="1 2" key="1">
    <citation type="submission" date="2018-01" db="EMBL/GenBank/DDBJ databases">
        <title>Comparison of the Chinese Bamboo Partridge and Red Junglefowl genome sequences highlights the importance of demography in genome evolution.</title>
        <authorList>
            <person name="Tiley G.P."/>
            <person name="Kimball R.T."/>
            <person name="Braun E.L."/>
            <person name="Burleigh J.G."/>
        </authorList>
    </citation>
    <scope>NUCLEOTIDE SEQUENCE [LARGE SCALE GENOMIC DNA]</scope>
    <source>
        <strain evidence="1">RTK389</strain>
        <tissue evidence="1">Blood</tissue>
    </source>
</reference>
<evidence type="ECO:0000313" key="2">
    <source>
        <dbReference type="Proteomes" id="UP000237246"/>
    </source>
</evidence>
<gene>
    <name evidence="1" type="ORF">CIB84_009774</name>
</gene>
<dbReference type="OrthoDB" id="10559898at2759"/>
<dbReference type="EMBL" id="PPHD01028498">
    <property type="protein sequence ID" value="POI26476.1"/>
    <property type="molecule type" value="Genomic_DNA"/>
</dbReference>
<name>A0A2P4SQT1_BAMTH</name>
<dbReference type="Proteomes" id="UP000237246">
    <property type="component" value="Unassembled WGS sequence"/>
</dbReference>
<evidence type="ECO:0000313" key="1">
    <source>
        <dbReference type="EMBL" id="POI26476.1"/>
    </source>
</evidence>
<dbReference type="AlphaFoldDB" id="A0A2P4SQT1"/>
<proteinExistence type="predicted"/>